<gene>
    <name evidence="1" type="ORF">Patl1_08933</name>
</gene>
<organism evidence="1 2">
    <name type="scientific">Pistacia atlantica</name>
    <dbReference type="NCBI Taxonomy" id="434234"/>
    <lineage>
        <taxon>Eukaryota</taxon>
        <taxon>Viridiplantae</taxon>
        <taxon>Streptophyta</taxon>
        <taxon>Embryophyta</taxon>
        <taxon>Tracheophyta</taxon>
        <taxon>Spermatophyta</taxon>
        <taxon>Magnoliopsida</taxon>
        <taxon>eudicotyledons</taxon>
        <taxon>Gunneridae</taxon>
        <taxon>Pentapetalae</taxon>
        <taxon>rosids</taxon>
        <taxon>malvids</taxon>
        <taxon>Sapindales</taxon>
        <taxon>Anacardiaceae</taxon>
        <taxon>Pistacia</taxon>
    </lineage>
</organism>
<accession>A0ACC1AJG5</accession>
<dbReference type="Proteomes" id="UP001164250">
    <property type="component" value="Chromosome 10"/>
</dbReference>
<protein>
    <submittedName>
        <fullName evidence="1">Uncharacterized protein</fullName>
    </submittedName>
</protein>
<evidence type="ECO:0000313" key="1">
    <source>
        <dbReference type="EMBL" id="KAJ0086817.1"/>
    </source>
</evidence>
<sequence>MDVEPFCNGYLHLKPKEASLVDLILLLFSSELKRQRFVDCPERHNYRSFGYRWLIFISVIAQKVLFSLRKPMATVGYVLELWLNLLSSNGGFFMILINGLKGKLVKPDRSSATFTSVVGNTDRRVELDSHIKPNNDGRYYASLSLMAAKFSYENKAFINNIVKNHWNMEFLGFYRFWNDYEKLFSTQAFLLQEKRVDPNVIVVAFRGTEPFDAIAWCTDVDISWRYVYCNDIVPRLPYDDRSLMFKHFGACFYYNSFYQGKVTKEEPNKNYFSLLWALPKYVNAVWELVRGFILPYIEGPDYGEGWFLRFFRVIGLVIPGLSAHGPQDYDNATRLGSLTSPLQAQDLIQ</sequence>
<keyword evidence="2" id="KW-1185">Reference proteome</keyword>
<dbReference type="EMBL" id="CM047906">
    <property type="protein sequence ID" value="KAJ0086817.1"/>
    <property type="molecule type" value="Genomic_DNA"/>
</dbReference>
<proteinExistence type="predicted"/>
<reference evidence="2" key="1">
    <citation type="journal article" date="2023" name="G3 (Bethesda)">
        <title>Genome assembly and association tests identify interacting loci associated with vigor, precocity, and sex in interspecific pistachio rootstocks.</title>
        <authorList>
            <person name="Palmer W."/>
            <person name="Jacygrad E."/>
            <person name="Sagayaradj S."/>
            <person name="Cavanaugh K."/>
            <person name="Han R."/>
            <person name="Bertier L."/>
            <person name="Beede B."/>
            <person name="Kafkas S."/>
            <person name="Golino D."/>
            <person name="Preece J."/>
            <person name="Michelmore R."/>
        </authorList>
    </citation>
    <scope>NUCLEOTIDE SEQUENCE [LARGE SCALE GENOMIC DNA]</scope>
</reference>
<evidence type="ECO:0000313" key="2">
    <source>
        <dbReference type="Proteomes" id="UP001164250"/>
    </source>
</evidence>
<comment type="caution">
    <text evidence="1">The sequence shown here is derived from an EMBL/GenBank/DDBJ whole genome shotgun (WGS) entry which is preliminary data.</text>
</comment>
<name>A0ACC1AJG5_9ROSI</name>